<dbReference type="Proteomes" id="UP000384372">
    <property type="component" value="Unassembled WGS sequence"/>
</dbReference>
<evidence type="ECO:0000313" key="2">
    <source>
        <dbReference type="EMBL" id="MQP10701.1"/>
    </source>
</evidence>
<accession>A0A6A7W8C8</accession>
<dbReference type="RefSeq" id="WP_158462555.1">
    <property type="nucleotide sequence ID" value="NZ_VZAD01000018.1"/>
</dbReference>
<sequence length="63" mass="7607">MAHPSEKFRRKKRMACPCFLHRVFSKAVQSSMKVVVEVYINDFFLAVEYANKMVRQIKEWCFF</sequence>
<organism evidence="2 3">
    <name type="scientific">Segatella copri</name>
    <dbReference type="NCBI Taxonomy" id="165179"/>
    <lineage>
        <taxon>Bacteria</taxon>
        <taxon>Pseudomonadati</taxon>
        <taxon>Bacteroidota</taxon>
        <taxon>Bacteroidia</taxon>
        <taxon>Bacteroidales</taxon>
        <taxon>Prevotellaceae</taxon>
        <taxon>Segatella</taxon>
    </lineage>
</organism>
<name>A0A6A7W8C8_9BACT</name>
<keyword evidence="3" id="KW-1185">Reference proteome</keyword>
<reference evidence="3 4" key="1">
    <citation type="submission" date="2019-09" db="EMBL/GenBank/DDBJ databases">
        <title>Distinct polysaccharide growth profiles of human intestinal Prevotella copri isolates.</title>
        <authorList>
            <person name="Fehlner-Peach H."/>
            <person name="Magnabosco C."/>
            <person name="Raghavan V."/>
            <person name="Scher J.U."/>
            <person name="Tett A."/>
            <person name="Cox L.M."/>
            <person name="Gottsegen C."/>
            <person name="Watters A."/>
            <person name="Wiltshire- Gordon J.D."/>
            <person name="Segata N."/>
            <person name="Bonneau R."/>
            <person name="Littman D.R."/>
        </authorList>
    </citation>
    <scope>NUCLEOTIDE SEQUENCE [LARGE SCALE GENOMIC DNA]</scope>
    <source>
        <strain evidence="3">iAQ1173</strain>
        <strain evidence="2">IAQ1173</strain>
        <strain evidence="1">IAQ1179</strain>
        <strain evidence="4">iAQ1179</strain>
    </source>
</reference>
<evidence type="ECO:0000313" key="3">
    <source>
        <dbReference type="Proteomes" id="UP000384372"/>
    </source>
</evidence>
<dbReference type="EMBL" id="VZCW01000105">
    <property type="protein sequence ID" value="MQN12094.1"/>
    <property type="molecule type" value="Genomic_DNA"/>
</dbReference>
<gene>
    <name evidence="2" type="ORF">F7D20_01705</name>
    <name evidence="1" type="ORF">F7D95_04505</name>
</gene>
<protein>
    <submittedName>
        <fullName evidence="2">Uncharacterized protein</fullName>
    </submittedName>
</protein>
<dbReference type="EMBL" id="VZAD01000018">
    <property type="protein sequence ID" value="MQP10701.1"/>
    <property type="molecule type" value="Genomic_DNA"/>
</dbReference>
<comment type="caution">
    <text evidence="2">The sequence shown here is derived from an EMBL/GenBank/DDBJ whole genome shotgun (WGS) entry which is preliminary data.</text>
</comment>
<proteinExistence type="predicted"/>
<dbReference type="AlphaFoldDB" id="A0A6A7W8C8"/>
<evidence type="ECO:0000313" key="4">
    <source>
        <dbReference type="Proteomes" id="UP000442105"/>
    </source>
</evidence>
<dbReference type="Proteomes" id="UP000442105">
    <property type="component" value="Unassembled WGS sequence"/>
</dbReference>
<evidence type="ECO:0000313" key="1">
    <source>
        <dbReference type="EMBL" id="MQN12094.1"/>
    </source>
</evidence>